<evidence type="ECO:0000313" key="2">
    <source>
        <dbReference type="Proteomes" id="UP000228996"/>
    </source>
</evidence>
<name>A0A2M6XC58_9BACT</name>
<dbReference type="AlphaFoldDB" id="A0A2M6XC58"/>
<dbReference type="EMBL" id="PEYO01000020">
    <property type="protein sequence ID" value="PIU03261.1"/>
    <property type="molecule type" value="Genomic_DNA"/>
</dbReference>
<evidence type="ECO:0008006" key="3">
    <source>
        <dbReference type="Google" id="ProtNLM"/>
    </source>
</evidence>
<sequence>MKKQFILILTGIIFLLVVRSAAAKDLVGTDSSNLRRNSEVGTTSSEIKMTNWKNRANLEISARINSLNGLVIRIQEFKKLSDSSKTTLIGQVQSEIQTMQTLLQKIQIETDQATLKTDLQSITKSFRVYLLFIPKIQILSAADRIDEIGDNMTNLVNKLQAKNVTQAALADANAKIADAKVHSQKARDLVLPLQPDNGDQEIFDTNKTTLKQARDEIKAGNVDLKVAMEDLRTIVKTLKPTGTPTPTI</sequence>
<evidence type="ECO:0000313" key="1">
    <source>
        <dbReference type="EMBL" id="PIU03261.1"/>
    </source>
</evidence>
<organism evidence="1 2">
    <name type="scientific">Candidatus Shapirobacteria bacterium CG08_land_8_20_14_0_20_39_18</name>
    <dbReference type="NCBI Taxonomy" id="1974883"/>
    <lineage>
        <taxon>Bacteria</taxon>
        <taxon>Candidatus Shapironibacteriota</taxon>
    </lineage>
</organism>
<gene>
    <name evidence="1" type="ORF">COT44_04300</name>
</gene>
<proteinExistence type="predicted"/>
<dbReference type="Proteomes" id="UP000228996">
    <property type="component" value="Unassembled WGS sequence"/>
</dbReference>
<protein>
    <recommendedName>
        <fullName evidence="3">DUF5667 domain-containing protein</fullName>
    </recommendedName>
</protein>
<reference evidence="2" key="1">
    <citation type="submission" date="2017-09" db="EMBL/GenBank/DDBJ databases">
        <title>Depth-based differentiation of microbial function through sediment-hosted aquifers and enrichment of novel symbionts in the deep terrestrial subsurface.</title>
        <authorList>
            <person name="Probst A.J."/>
            <person name="Ladd B."/>
            <person name="Jarett J.K."/>
            <person name="Geller-Mcgrath D.E."/>
            <person name="Sieber C.M.K."/>
            <person name="Emerson J.B."/>
            <person name="Anantharaman K."/>
            <person name="Thomas B.C."/>
            <person name="Malmstrom R."/>
            <person name="Stieglmeier M."/>
            <person name="Klingl A."/>
            <person name="Woyke T."/>
            <person name="Ryan C.M."/>
            <person name="Banfield J.F."/>
        </authorList>
    </citation>
    <scope>NUCLEOTIDE SEQUENCE [LARGE SCALE GENOMIC DNA]</scope>
</reference>
<accession>A0A2M6XC58</accession>
<comment type="caution">
    <text evidence="1">The sequence shown here is derived from an EMBL/GenBank/DDBJ whole genome shotgun (WGS) entry which is preliminary data.</text>
</comment>